<name>A0A3N4IJ58_ASCIM</name>
<gene>
    <name evidence="1" type="ORF">BJ508DRAFT_42393</name>
</gene>
<evidence type="ECO:0000313" key="1">
    <source>
        <dbReference type="EMBL" id="RPA84201.1"/>
    </source>
</evidence>
<dbReference type="Proteomes" id="UP000275078">
    <property type="component" value="Unassembled WGS sequence"/>
</dbReference>
<sequence length="313" mass="34892">MATFFTLPLEIHYEIAGYLFPLLSPELYEPMQFSYVQRLTAEGKKEGPLVELSMEEHQTDHRLAVLRHLVIADTVSEEYDDIMNLIIAFGRGPCTNEPYNKPIGQPLRHLYTVQLCSPLAKAFIAAELLVVNTTCAFDEYASIGLLRPRLACAFSAFASAPLEARSQTFTQLEFDFWRTFFGACDEAANTVPSAVGMEGSLAKDPWIERLEGFLLYSRPCYSSKASIVTGRVGFIAALLAREERRASCEPGLSKAPRSENIIVAFDALIVRYKGFKVKSGLDQEQKPTKEDIDEALEEAKGFVLELLLSDAEV</sequence>
<dbReference type="AlphaFoldDB" id="A0A3N4IJ58"/>
<organism evidence="1 2">
    <name type="scientific">Ascobolus immersus RN42</name>
    <dbReference type="NCBI Taxonomy" id="1160509"/>
    <lineage>
        <taxon>Eukaryota</taxon>
        <taxon>Fungi</taxon>
        <taxon>Dikarya</taxon>
        <taxon>Ascomycota</taxon>
        <taxon>Pezizomycotina</taxon>
        <taxon>Pezizomycetes</taxon>
        <taxon>Pezizales</taxon>
        <taxon>Ascobolaceae</taxon>
        <taxon>Ascobolus</taxon>
    </lineage>
</organism>
<proteinExistence type="predicted"/>
<reference evidence="1 2" key="1">
    <citation type="journal article" date="2018" name="Nat. Ecol. Evol.">
        <title>Pezizomycetes genomes reveal the molecular basis of ectomycorrhizal truffle lifestyle.</title>
        <authorList>
            <person name="Murat C."/>
            <person name="Payen T."/>
            <person name="Noel B."/>
            <person name="Kuo A."/>
            <person name="Morin E."/>
            <person name="Chen J."/>
            <person name="Kohler A."/>
            <person name="Krizsan K."/>
            <person name="Balestrini R."/>
            <person name="Da Silva C."/>
            <person name="Montanini B."/>
            <person name="Hainaut M."/>
            <person name="Levati E."/>
            <person name="Barry K.W."/>
            <person name="Belfiori B."/>
            <person name="Cichocki N."/>
            <person name="Clum A."/>
            <person name="Dockter R.B."/>
            <person name="Fauchery L."/>
            <person name="Guy J."/>
            <person name="Iotti M."/>
            <person name="Le Tacon F."/>
            <person name="Lindquist E.A."/>
            <person name="Lipzen A."/>
            <person name="Malagnac F."/>
            <person name="Mello A."/>
            <person name="Molinier V."/>
            <person name="Miyauchi S."/>
            <person name="Poulain J."/>
            <person name="Riccioni C."/>
            <person name="Rubini A."/>
            <person name="Sitrit Y."/>
            <person name="Splivallo R."/>
            <person name="Traeger S."/>
            <person name="Wang M."/>
            <person name="Zifcakova L."/>
            <person name="Wipf D."/>
            <person name="Zambonelli A."/>
            <person name="Paolocci F."/>
            <person name="Nowrousian M."/>
            <person name="Ottonello S."/>
            <person name="Baldrian P."/>
            <person name="Spatafora J.W."/>
            <person name="Henrissat B."/>
            <person name="Nagy L.G."/>
            <person name="Aury J.M."/>
            <person name="Wincker P."/>
            <person name="Grigoriev I.V."/>
            <person name="Bonfante P."/>
            <person name="Martin F.M."/>
        </authorList>
    </citation>
    <scope>NUCLEOTIDE SEQUENCE [LARGE SCALE GENOMIC DNA]</scope>
    <source>
        <strain evidence="1 2">RN42</strain>
    </source>
</reference>
<keyword evidence="2" id="KW-1185">Reference proteome</keyword>
<evidence type="ECO:0000313" key="2">
    <source>
        <dbReference type="Proteomes" id="UP000275078"/>
    </source>
</evidence>
<protein>
    <submittedName>
        <fullName evidence="1">Uncharacterized protein</fullName>
    </submittedName>
</protein>
<dbReference type="EMBL" id="ML119660">
    <property type="protein sequence ID" value="RPA84201.1"/>
    <property type="molecule type" value="Genomic_DNA"/>
</dbReference>
<accession>A0A3N4IJ58</accession>